<accession>A0A9X1ME66</accession>
<comment type="caution">
    <text evidence="1">The sequence shown here is derived from an EMBL/GenBank/DDBJ whole genome shotgun (WGS) entry which is preliminary data.</text>
</comment>
<reference evidence="1" key="1">
    <citation type="submission" date="2021-10" db="EMBL/GenBank/DDBJ databases">
        <title>Novel species in genus Arthrobacter.</title>
        <authorList>
            <person name="Liu Y."/>
        </authorList>
    </citation>
    <scope>NUCLEOTIDE SEQUENCE</scope>
    <source>
        <strain evidence="1">Zg-Y453</strain>
    </source>
</reference>
<name>A0A9X1ME66_9MICC</name>
<gene>
    <name evidence="1" type="ORF">LJ757_04885</name>
</gene>
<organism evidence="1 2">
    <name type="scientific">Arthrobacter caoxuetaonis</name>
    <dbReference type="NCBI Taxonomy" id="2886935"/>
    <lineage>
        <taxon>Bacteria</taxon>
        <taxon>Bacillati</taxon>
        <taxon>Actinomycetota</taxon>
        <taxon>Actinomycetes</taxon>
        <taxon>Micrococcales</taxon>
        <taxon>Micrococcaceae</taxon>
        <taxon>Arthrobacter</taxon>
    </lineage>
</organism>
<evidence type="ECO:0008006" key="3">
    <source>
        <dbReference type="Google" id="ProtNLM"/>
    </source>
</evidence>
<protein>
    <recommendedName>
        <fullName evidence="3">Transcriptional regulator, AbiEi antitoxin, Type IV TA system</fullName>
    </recommendedName>
</protein>
<evidence type="ECO:0000313" key="2">
    <source>
        <dbReference type="Proteomes" id="UP001139158"/>
    </source>
</evidence>
<dbReference type="Proteomes" id="UP001139158">
    <property type="component" value="Unassembled WGS sequence"/>
</dbReference>
<keyword evidence="2" id="KW-1185">Reference proteome</keyword>
<evidence type="ECO:0000313" key="1">
    <source>
        <dbReference type="EMBL" id="MCC3297139.1"/>
    </source>
</evidence>
<sequence>MCANLLYSVDADRDGPGRRSLALRCTTGELVRIRPGVYLDGQSWAGLSPWERERLRLAAAVQSGRTRRVLIQQSAAVIWGIPTIGTPLEVMLLALPPVNGHRRGDLRWARRRLLEPLTTVDGLPVTSKAQTVLDMAAYLPFEQAVPAMDHVIRPDRRRGLQALEKDALRQLAQGLPTQAKRVRAMRVITFADERSESPGESYSRAVIHRNGFPAPELQQSFHSPGGRLLGRTDFFWKQQELVGEFDGAVKYGKTQTDGGTQPEHALLQEKRREDAIRATGVGFLRWSWSEVFKPAGAPDGLVQALLRAGLPQLRPRA</sequence>
<dbReference type="EMBL" id="JAJFZV010000004">
    <property type="protein sequence ID" value="MCC3297139.1"/>
    <property type="molecule type" value="Genomic_DNA"/>
</dbReference>
<proteinExistence type="predicted"/>
<dbReference type="AlphaFoldDB" id="A0A9X1ME66"/>